<evidence type="ECO:0000313" key="2">
    <source>
        <dbReference type="Proteomes" id="UP000199469"/>
    </source>
</evidence>
<protein>
    <submittedName>
        <fullName evidence="1">Uncharacterized protein</fullName>
    </submittedName>
</protein>
<evidence type="ECO:0000313" key="1">
    <source>
        <dbReference type="EMBL" id="SEW09668.1"/>
    </source>
</evidence>
<dbReference type="Proteomes" id="UP000199469">
    <property type="component" value="Unassembled WGS sequence"/>
</dbReference>
<dbReference type="PROSITE" id="PS51257">
    <property type="entry name" value="PROKAR_LIPOPROTEIN"/>
    <property type="match status" value="1"/>
</dbReference>
<dbReference type="EMBL" id="FOIU01000001">
    <property type="protein sequence ID" value="SEW09668.1"/>
    <property type="molecule type" value="Genomic_DNA"/>
</dbReference>
<accession>A0A1I0P6G8</accession>
<proteinExistence type="predicted"/>
<name>A0A1I0P6G8_9FLAO</name>
<sequence>MINKLKHFTLGVSLLFIFACQNNDSISTDSPRIENTAHAATAKVTVDNPYELAGIRHNAFLDYLKTQPNAVNVDQIVDLSINFSNQNNFHPLTYVTKNEIIASVNPSVTQPFMVSLDNLYSQGKISSVVYAQLQNLGNILNNVNEQDGIDGLVQNIENLEQTCLLLDLNDTDKPVLLSVLSVAKYSSHYWRTIYFPTQGASKIGAFLKALLNVAAVIGADAIGAAAGAAIGAGVAAVTAGVTAPIVVPGMAVAVAGAASGLIAKDPPVK</sequence>
<reference evidence="2" key="1">
    <citation type="submission" date="2016-10" db="EMBL/GenBank/DDBJ databases">
        <authorList>
            <person name="Varghese N."/>
            <person name="Submissions S."/>
        </authorList>
    </citation>
    <scope>NUCLEOTIDE SEQUENCE [LARGE SCALE GENOMIC DNA]</scope>
    <source>
        <strain evidence="2">DSM 17724</strain>
    </source>
</reference>
<keyword evidence="2" id="KW-1185">Reference proteome</keyword>
<dbReference type="RefSeq" id="WP_089790928.1">
    <property type="nucleotide sequence ID" value="NZ_FOIU01000001.1"/>
</dbReference>
<gene>
    <name evidence="1" type="ORF">SAMN05421841_1009</name>
</gene>
<organism evidence="1 2">
    <name type="scientific">Chryseobacterium wanjuense</name>
    <dbReference type="NCBI Taxonomy" id="356305"/>
    <lineage>
        <taxon>Bacteria</taxon>
        <taxon>Pseudomonadati</taxon>
        <taxon>Bacteroidota</taxon>
        <taxon>Flavobacteriia</taxon>
        <taxon>Flavobacteriales</taxon>
        <taxon>Weeksellaceae</taxon>
        <taxon>Chryseobacterium group</taxon>
        <taxon>Chryseobacterium</taxon>
    </lineage>
</organism>
<dbReference type="AlphaFoldDB" id="A0A1I0P6G8"/>